<keyword evidence="8" id="KW-0460">Magnesium</keyword>
<dbReference type="Pfam" id="PF01636">
    <property type="entry name" value="APH"/>
    <property type="match status" value="1"/>
</dbReference>
<name>A0A3A3GIH1_PANTH</name>
<dbReference type="GO" id="GO:0005524">
    <property type="term" value="F:ATP binding"/>
    <property type="evidence" value="ECO:0007669"/>
    <property type="project" value="UniProtKB-KW"/>
</dbReference>
<dbReference type="GO" id="GO:0016301">
    <property type="term" value="F:kinase activity"/>
    <property type="evidence" value="ECO:0007669"/>
    <property type="project" value="UniProtKB-KW"/>
</dbReference>
<protein>
    <submittedName>
        <fullName evidence="10">Aminoglycoside 3'-phosphotransferase</fullName>
    </submittedName>
</protein>
<feature type="domain" description="Aminoglycoside phosphotransferase" evidence="9">
    <location>
        <begin position="39"/>
        <end position="229"/>
    </location>
</feature>
<dbReference type="Gene3D" id="3.30.200.20">
    <property type="entry name" value="Phosphorylase Kinase, domain 1"/>
    <property type="match status" value="1"/>
</dbReference>
<dbReference type="InterPro" id="IPR002575">
    <property type="entry name" value="Aminoglycoside_PTrfase"/>
</dbReference>
<accession>A0A3A3GIH1</accession>
<keyword evidence="5" id="KW-0067">ATP-binding</keyword>
<dbReference type="GO" id="GO:0016773">
    <property type="term" value="F:phosphotransferase activity, alcohol group as acceptor"/>
    <property type="evidence" value="ECO:0007669"/>
    <property type="project" value="InterPro"/>
</dbReference>
<dbReference type="PIRSF" id="PIRSF000706">
    <property type="entry name" value="Kanamycin_kin"/>
    <property type="match status" value="1"/>
</dbReference>
<evidence type="ECO:0000256" key="6">
    <source>
        <dbReference type="ARBA" id="ARBA00023251"/>
    </source>
</evidence>
<dbReference type="RefSeq" id="WP_119795145.1">
    <property type="nucleotide sequence ID" value="NZ_QYZD01000019.1"/>
</dbReference>
<sequence>MKRTEIAFDIGTVPEAMRPYVEQATIYDSSCSEAAKTLFVEGAERAFLKICAAGSLERECRMTRFMHGLGLAPNVIAYESDGERDYLLTEAVEGQDGAEAVHLEQPDRLASVFGESLRMLHSLPLDGCPYPHRTAEMLAEATGKEIDAGLMQRLENFAADDVLIHGDYCLPNVILDRFSFRSFIDVGNGGVGDRHFDLYWGLWTLRYNLKTDRYHERFLDAYGRQDVDADRLADFTKFIEHSS</sequence>
<proteinExistence type="inferred from homology"/>
<evidence type="ECO:0000256" key="7">
    <source>
        <dbReference type="PIRSR" id="PIRSR000706-1"/>
    </source>
</evidence>
<evidence type="ECO:0000256" key="5">
    <source>
        <dbReference type="ARBA" id="ARBA00022840"/>
    </source>
</evidence>
<dbReference type="InterPro" id="IPR024165">
    <property type="entry name" value="Kan/Strep_kinase"/>
</dbReference>
<dbReference type="GO" id="GO:0046677">
    <property type="term" value="P:response to antibiotic"/>
    <property type="evidence" value="ECO:0007669"/>
    <property type="project" value="UniProtKB-KW"/>
</dbReference>
<feature type="binding site" evidence="8">
    <location>
        <position position="185"/>
    </location>
    <ligand>
        <name>Mg(2+)</name>
        <dbReference type="ChEBI" id="CHEBI:18420"/>
    </ligand>
</feature>
<keyword evidence="6" id="KW-0046">Antibiotic resistance</keyword>
<evidence type="ECO:0000256" key="4">
    <source>
        <dbReference type="ARBA" id="ARBA00022777"/>
    </source>
</evidence>
<evidence type="ECO:0000259" key="9">
    <source>
        <dbReference type="Pfam" id="PF01636"/>
    </source>
</evidence>
<reference evidence="10 11" key="1">
    <citation type="submission" date="2018-09" db="EMBL/GenBank/DDBJ databases">
        <title>Paenibacillus SK2017-BO5.</title>
        <authorList>
            <person name="Piskunova J.V."/>
            <person name="Dubiley S.A."/>
            <person name="Severinov K.V."/>
        </authorList>
    </citation>
    <scope>NUCLEOTIDE SEQUENCE [LARGE SCALE GENOMIC DNA]</scope>
    <source>
        <strain evidence="10 11">BO5</strain>
    </source>
</reference>
<dbReference type="SUPFAM" id="SSF56112">
    <property type="entry name" value="Protein kinase-like (PK-like)"/>
    <property type="match status" value="1"/>
</dbReference>
<evidence type="ECO:0000256" key="8">
    <source>
        <dbReference type="PIRSR" id="PIRSR000706-2"/>
    </source>
</evidence>
<gene>
    <name evidence="10" type="ORF">DQX05_19455</name>
</gene>
<comment type="similarity">
    <text evidence="1">Belongs to the aminoglycoside phosphotransferase family.</text>
</comment>
<evidence type="ECO:0000256" key="3">
    <source>
        <dbReference type="ARBA" id="ARBA00022741"/>
    </source>
</evidence>
<dbReference type="InterPro" id="IPR011009">
    <property type="entry name" value="Kinase-like_dom_sf"/>
</dbReference>
<evidence type="ECO:0000313" key="10">
    <source>
        <dbReference type="EMBL" id="RJG22029.1"/>
    </source>
</evidence>
<evidence type="ECO:0000313" key="11">
    <source>
        <dbReference type="Proteomes" id="UP000266177"/>
    </source>
</evidence>
<keyword evidence="2 10" id="KW-0808">Transferase</keyword>
<dbReference type="Proteomes" id="UP000266177">
    <property type="component" value="Unassembled WGS sequence"/>
</dbReference>
<keyword evidence="3" id="KW-0547">Nucleotide-binding</keyword>
<feature type="binding site" evidence="8">
    <location>
        <position position="172"/>
    </location>
    <ligand>
        <name>Mg(2+)</name>
        <dbReference type="ChEBI" id="CHEBI:18420"/>
    </ligand>
</feature>
<evidence type="ECO:0000256" key="2">
    <source>
        <dbReference type="ARBA" id="ARBA00022679"/>
    </source>
</evidence>
<dbReference type="CDD" id="cd05150">
    <property type="entry name" value="APH"/>
    <property type="match status" value="1"/>
</dbReference>
<dbReference type="GO" id="GO:0046872">
    <property type="term" value="F:metal ion binding"/>
    <property type="evidence" value="ECO:0007669"/>
    <property type="project" value="UniProtKB-KW"/>
</dbReference>
<organism evidence="10 11">
    <name type="scientific">Paenibacillus thiaminolyticus</name>
    <name type="common">Bacillus thiaminolyticus</name>
    <dbReference type="NCBI Taxonomy" id="49283"/>
    <lineage>
        <taxon>Bacteria</taxon>
        <taxon>Bacillati</taxon>
        <taxon>Bacillota</taxon>
        <taxon>Bacilli</taxon>
        <taxon>Bacillales</taxon>
        <taxon>Paenibacillaceae</taxon>
        <taxon>Paenibacillus</taxon>
    </lineage>
</organism>
<dbReference type="AlphaFoldDB" id="A0A3A3GIH1"/>
<dbReference type="OrthoDB" id="3806873at2"/>
<dbReference type="Gene3D" id="3.90.1200.10">
    <property type="match status" value="1"/>
</dbReference>
<feature type="active site" description="Proton acceptor" evidence="7">
    <location>
        <position position="167"/>
    </location>
</feature>
<dbReference type="EMBL" id="QYZD01000019">
    <property type="protein sequence ID" value="RJG22029.1"/>
    <property type="molecule type" value="Genomic_DNA"/>
</dbReference>
<comment type="caution">
    <text evidence="10">The sequence shown here is derived from an EMBL/GenBank/DDBJ whole genome shotgun (WGS) entry which is preliminary data.</text>
</comment>
<keyword evidence="8" id="KW-0479">Metal-binding</keyword>
<keyword evidence="4" id="KW-0418">Kinase</keyword>
<evidence type="ECO:0000256" key="1">
    <source>
        <dbReference type="ARBA" id="ARBA00006219"/>
    </source>
</evidence>